<gene>
    <name evidence="8" type="ORF">IIG_02077</name>
</gene>
<evidence type="ECO:0000256" key="1">
    <source>
        <dbReference type="ARBA" id="ARBA00022670"/>
    </source>
</evidence>
<evidence type="ECO:0000256" key="2">
    <source>
        <dbReference type="ARBA" id="ARBA00022723"/>
    </source>
</evidence>
<evidence type="ECO:0000256" key="3">
    <source>
        <dbReference type="ARBA" id="ARBA00022801"/>
    </source>
</evidence>
<keyword evidence="2 6" id="KW-0479">Metal-binding</keyword>
<proteinExistence type="inferred from homology"/>
<sequence>MNKIIQAQSQWDLDRLYPQEQNFTFSIETIERLKIEYKATKDSVILSQLIQAIEKAEYYLYCRAAEDEKHPENTLLSVKVNQLKKEVQLLIESSKGQSVNTNHSSIKLIENELKAREDMYTQLRNKIEVIHDKETVSFGQANYVAMNSDDHNERLIVFDSLTNALNKEKDIFATVLNQIGRLRHAKSDEMEGTEILKQSLQANGISETALSQMWNATEQNLTKLVIALNSYKKGKNSITWYELMTWKESNETVIPFSVAVKNIYDALKNIDEELAQFAQNAIANGWIDAEPRDNKPPGGFCAPFFSEKESRISLRYDGTIDSVRVLAHELGHAWHFYVMSLEHSTSFLDDYLPMSTAESASIFFETVIMNYLIQTTDYVEMKKSLLSWKIRNSFNYVMAIRASFQFEKKFYEECKEGPISADEIEKLSIAAQEKAYGNALTEYQPFVWMKYVQFYIADVPFYNYPYTFGYLVSFSLLELAKENKSEFHLRYKEFLRETGKAPVEELMKIHFEIDLTNYEFWNKAFIQIEKDIDEYLQIM</sequence>
<dbReference type="GO" id="GO:0004222">
    <property type="term" value="F:metalloendopeptidase activity"/>
    <property type="evidence" value="ECO:0007669"/>
    <property type="project" value="InterPro"/>
</dbReference>
<keyword evidence="5 6" id="KW-0482">Metalloprotease</keyword>
<evidence type="ECO:0000313" key="9">
    <source>
        <dbReference type="Proteomes" id="UP000006960"/>
    </source>
</evidence>
<comment type="similarity">
    <text evidence="6">Belongs to the peptidase M3 family.</text>
</comment>
<name>J8I494_BACCE</name>
<dbReference type="EMBL" id="AHEU01000011">
    <property type="protein sequence ID" value="EJR34643.1"/>
    <property type="molecule type" value="Genomic_DNA"/>
</dbReference>
<keyword evidence="1 6" id="KW-0645">Protease</keyword>
<evidence type="ECO:0000256" key="4">
    <source>
        <dbReference type="ARBA" id="ARBA00022833"/>
    </source>
</evidence>
<dbReference type="InterPro" id="IPR001567">
    <property type="entry name" value="Pept_M3A_M3B_dom"/>
</dbReference>
<evidence type="ECO:0000256" key="6">
    <source>
        <dbReference type="RuleBase" id="RU003435"/>
    </source>
</evidence>
<feature type="domain" description="Peptidase M3A/M3B catalytic" evidence="7">
    <location>
        <begin position="276"/>
        <end position="524"/>
    </location>
</feature>
<dbReference type="Pfam" id="PF01432">
    <property type="entry name" value="Peptidase_M3"/>
    <property type="match status" value="1"/>
</dbReference>
<dbReference type="GO" id="GO:0046872">
    <property type="term" value="F:metal ion binding"/>
    <property type="evidence" value="ECO:0007669"/>
    <property type="project" value="UniProtKB-UniRule"/>
</dbReference>
<dbReference type="GO" id="GO:0004181">
    <property type="term" value="F:metallocarboxypeptidase activity"/>
    <property type="evidence" value="ECO:0007669"/>
    <property type="project" value="InterPro"/>
</dbReference>
<comment type="caution">
    <text evidence="8">The sequence shown here is derived from an EMBL/GenBank/DDBJ whole genome shotgun (WGS) entry which is preliminary data.</text>
</comment>
<dbReference type="Gene3D" id="1.10.1370.20">
    <property type="entry name" value="Oligoendopeptidase f, C-terminal domain"/>
    <property type="match status" value="1"/>
</dbReference>
<dbReference type="AlphaFoldDB" id="J8I494"/>
<dbReference type="PATRIC" id="fig|1053226.3.peg.2104"/>
<keyword evidence="3 6" id="KW-0378">Hydrolase</keyword>
<dbReference type="InterPro" id="IPR042088">
    <property type="entry name" value="OligoPept_F_C"/>
</dbReference>
<evidence type="ECO:0000256" key="5">
    <source>
        <dbReference type="ARBA" id="ARBA00023049"/>
    </source>
</evidence>
<dbReference type="GO" id="GO:0006508">
    <property type="term" value="P:proteolysis"/>
    <property type="evidence" value="ECO:0007669"/>
    <property type="project" value="UniProtKB-KW"/>
</dbReference>
<dbReference type="PANTHER" id="PTHR34217:SF1">
    <property type="entry name" value="CARBOXYPEPTIDASE 1"/>
    <property type="match status" value="1"/>
</dbReference>
<evidence type="ECO:0000259" key="7">
    <source>
        <dbReference type="Pfam" id="PF01432"/>
    </source>
</evidence>
<protein>
    <recommendedName>
        <fullName evidence="7">Peptidase M3A/M3B catalytic domain-containing protein</fullName>
    </recommendedName>
</protein>
<reference evidence="8 9" key="1">
    <citation type="submission" date="2012-04" db="EMBL/GenBank/DDBJ databases">
        <title>The Genome Sequence of Bacillus cereus VD048.</title>
        <authorList>
            <consortium name="The Broad Institute Genome Sequencing Platform"/>
            <consortium name="The Broad Institute Genome Sequencing Center for Infectious Disease"/>
            <person name="Feldgarden M."/>
            <person name="Van der Auwera G.A."/>
            <person name="Mahillon J."/>
            <person name="Duprez V."/>
            <person name="Timmery S."/>
            <person name="Mattelet C."/>
            <person name="Dierick K."/>
            <person name="Sun M."/>
            <person name="Yu Z."/>
            <person name="Zhu L."/>
            <person name="Hu X."/>
            <person name="Shank E.B."/>
            <person name="Swiecicka I."/>
            <person name="Hansen B.M."/>
            <person name="Andrup L."/>
            <person name="Young S.K."/>
            <person name="Zeng Q."/>
            <person name="Gargeya S."/>
            <person name="Fitzgerald M."/>
            <person name="Haas B."/>
            <person name="Abouelleil A."/>
            <person name="Alvarado L."/>
            <person name="Arachchi H.M."/>
            <person name="Berlin A."/>
            <person name="Chapman S.B."/>
            <person name="Goldberg J."/>
            <person name="Griggs A."/>
            <person name="Gujja S."/>
            <person name="Hansen M."/>
            <person name="Howarth C."/>
            <person name="Imamovic A."/>
            <person name="Larimer J."/>
            <person name="McCowen C."/>
            <person name="Montmayeur A."/>
            <person name="Murphy C."/>
            <person name="Neiman D."/>
            <person name="Pearson M."/>
            <person name="Priest M."/>
            <person name="Roberts A."/>
            <person name="Saif S."/>
            <person name="Shea T."/>
            <person name="Sisk P."/>
            <person name="Sykes S."/>
            <person name="Wortman J."/>
            <person name="Nusbaum C."/>
            <person name="Birren B."/>
        </authorList>
    </citation>
    <scope>NUCLEOTIDE SEQUENCE [LARGE SCALE GENOMIC DNA]</scope>
    <source>
        <strain evidence="8 9">VD048</strain>
    </source>
</reference>
<comment type="cofactor">
    <cofactor evidence="6">
        <name>Zn(2+)</name>
        <dbReference type="ChEBI" id="CHEBI:29105"/>
    </cofactor>
    <text evidence="6">Binds 1 zinc ion.</text>
</comment>
<dbReference type="SUPFAM" id="SSF55486">
    <property type="entry name" value="Metalloproteases ('zincins'), catalytic domain"/>
    <property type="match status" value="1"/>
</dbReference>
<accession>J8I494</accession>
<organism evidence="8 9">
    <name type="scientific">Bacillus cereus VD048</name>
    <dbReference type="NCBI Taxonomy" id="1053226"/>
    <lineage>
        <taxon>Bacteria</taxon>
        <taxon>Bacillati</taxon>
        <taxon>Bacillota</taxon>
        <taxon>Bacilli</taxon>
        <taxon>Bacillales</taxon>
        <taxon>Bacillaceae</taxon>
        <taxon>Bacillus</taxon>
        <taxon>Bacillus cereus group</taxon>
    </lineage>
</organism>
<dbReference type="HOGENOM" id="CLU_021290_4_0_9"/>
<dbReference type="RefSeq" id="WP_002165604.1">
    <property type="nucleotide sequence ID" value="NZ_JH792310.1"/>
</dbReference>
<keyword evidence="4 6" id="KW-0862">Zinc</keyword>
<evidence type="ECO:0000313" key="8">
    <source>
        <dbReference type="EMBL" id="EJR34643.1"/>
    </source>
</evidence>
<dbReference type="InterPro" id="IPR001333">
    <property type="entry name" value="Peptidase_M32_Taq"/>
</dbReference>
<dbReference type="PANTHER" id="PTHR34217">
    <property type="entry name" value="METAL-DEPENDENT CARBOXYPEPTIDASE"/>
    <property type="match status" value="1"/>
</dbReference>
<dbReference type="Proteomes" id="UP000006960">
    <property type="component" value="Unassembled WGS sequence"/>
</dbReference>